<keyword evidence="3" id="KW-1185">Reference proteome</keyword>
<dbReference type="AlphaFoldDB" id="A0AAW0LY26"/>
<name>A0AAW0LY26_QUESU</name>
<accession>A0AAW0LY26</accession>
<comment type="caution">
    <text evidence="2">The sequence shown here is derived from an EMBL/GenBank/DDBJ whole genome shotgun (WGS) entry which is preliminary data.</text>
</comment>
<dbReference type="InterPro" id="IPR040340">
    <property type="entry name" value="CEST/Y3IP1"/>
</dbReference>
<feature type="compositionally biased region" description="Basic and acidic residues" evidence="1">
    <location>
        <begin position="1"/>
        <end position="10"/>
    </location>
</feature>
<evidence type="ECO:0000313" key="2">
    <source>
        <dbReference type="EMBL" id="KAK7856132.1"/>
    </source>
</evidence>
<dbReference type="GO" id="GO:0080183">
    <property type="term" value="P:response to photooxidative stress"/>
    <property type="evidence" value="ECO:0007669"/>
    <property type="project" value="InterPro"/>
</dbReference>
<dbReference type="Proteomes" id="UP000237347">
    <property type="component" value="Unassembled WGS sequence"/>
</dbReference>
<feature type="region of interest" description="Disordered" evidence="1">
    <location>
        <begin position="1"/>
        <end position="84"/>
    </location>
</feature>
<dbReference type="GO" id="GO:0048564">
    <property type="term" value="P:photosystem I assembly"/>
    <property type="evidence" value="ECO:0007669"/>
    <property type="project" value="InterPro"/>
</dbReference>
<evidence type="ECO:0000256" key="1">
    <source>
        <dbReference type="SAM" id="MobiDB-lite"/>
    </source>
</evidence>
<reference evidence="2 3" key="1">
    <citation type="journal article" date="2018" name="Sci. Data">
        <title>The draft genome sequence of cork oak.</title>
        <authorList>
            <person name="Ramos A.M."/>
            <person name="Usie A."/>
            <person name="Barbosa P."/>
            <person name="Barros P.M."/>
            <person name="Capote T."/>
            <person name="Chaves I."/>
            <person name="Simoes F."/>
            <person name="Abreu I."/>
            <person name="Carrasquinho I."/>
            <person name="Faro C."/>
            <person name="Guimaraes J.B."/>
            <person name="Mendonca D."/>
            <person name="Nobrega F."/>
            <person name="Rodrigues L."/>
            <person name="Saibo N.J.M."/>
            <person name="Varela M.C."/>
            <person name="Egas C."/>
            <person name="Matos J."/>
            <person name="Miguel C.M."/>
            <person name="Oliveira M.M."/>
            <person name="Ricardo C.P."/>
            <person name="Goncalves S."/>
        </authorList>
    </citation>
    <scope>NUCLEOTIDE SEQUENCE [LARGE SCALE GENOMIC DNA]</scope>
    <source>
        <strain evidence="3">cv. HL8</strain>
    </source>
</reference>
<dbReference type="GO" id="GO:0009535">
    <property type="term" value="C:chloroplast thylakoid membrane"/>
    <property type="evidence" value="ECO:0007669"/>
    <property type="project" value="InterPro"/>
</dbReference>
<feature type="compositionally biased region" description="Polar residues" evidence="1">
    <location>
        <begin position="68"/>
        <end position="83"/>
    </location>
</feature>
<dbReference type="Gramene" id="rna-CFP56_06164">
    <property type="protein sequence ID" value="cds-POF01778.1"/>
    <property type="gene ID" value="gene-CFP56_06164"/>
</dbReference>
<dbReference type="PANTHER" id="PTHR33672:SF24">
    <property type="entry name" value="OS01G0798600 PROTEIN"/>
    <property type="match status" value="1"/>
</dbReference>
<dbReference type="PANTHER" id="PTHR33672">
    <property type="entry name" value="YCF3-INTERACTING PROTEIN 1, CHLOROPLASTIC"/>
    <property type="match status" value="1"/>
</dbReference>
<dbReference type="EMBL" id="PKMF04000039">
    <property type="protein sequence ID" value="KAK7856132.1"/>
    <property type="molecule type" value="Genomic_DNA"/>
</dbReference>
<gene>
    <name evidence="2" type="ORF">CFP56_024964</name>
</gene>
<sequence>MLKMIRRNESKVNPGQANDVADHEQNNSAVDNALTHKQPEMQLQRSKSCGEGRASAPSEELSLRLSKPNATKRNSSKSRNNVDPSEKAFKCGLLCLPFPVFGKGNLAKPKREEAMMIEEIISRTVSLEKFECGSWASSAICHGSEEGGDSKHLYFDLPLELIRNSNVNDDANSTVKAAFVFDKDRKGILKNCSTKAVITKKPDESTGRHVPFSTSCPDSPVLCISPRLLKAREDFNAFLEAQNK</sequence>
<organism evidence="2 3">
    <name type="scientific">Quercus suber</name>
    <name type="common">Cork oak</name>
    <dbReference type="NCBI Taxonomy" id="58331"/>
    <lineage>
        <taxon>Eukaryota</taxon>
        <taxon>Viridiplantae</taxon>
        <taxon>Streptophyta</taxon>
        <taxon>Embryophyta</taxon>
        <taxon>Tracheophyta</taxon>
        <taxon>Spermatophyta</taxon>
        <taxon>Magnoliopsida</taxon>
        <taxon>eudicotyledons</taxon>
        <taxon>Gunneridae</taxon>
        <taxon>Pentapetalae</taxon>
        <taxon>rosids</taxon>
        <taxon>fabids</taxon>
        <taxon>Fagales</taxon>
        <taxon>Fagaceae</taxon>
        <taxon>Quercus</taxon>
    </lineage>
</organism>
<proteinExistence type="predicted"/>
<evidence type="ECO:0000313" key="3">
    <source>
        <dbReference type="Proteomes" id="UP000237347"/>
    </source>
</evidence>
<protein>
    <submittedName>
        <fullName evidence="2">Uncharacterized protein</fullName>
    </submittedName>
</protein>